<evidence type="ECO:0000256" key="7">
    <source>
        <dbReference type="HAMAP-Rule" id="MF_01445"/>
    </source>
</evidence>
<dbReference type="RefSeq" id="WP_263817923.1">
    <property type="nucleotide sequence ID" value="NZ_JAOXHJ010000003.1"/>
</dbReference>
<evidence type="ECO:0000256" key="3">
    <source>
        <dbReference type="ARBA" id="ARBA00022723"/>
    </source>
</evidence>
<dbReference type="Gene3D" id="3.30.420.40">
    <property type="match status" value="2"/>
</dbReference>
<dbReference type="InterPro" id="IPR022450">
    <property type="entry name" value="TsaD"/>
</dbReference>
<feature type="binding site" evidence="7">
    <location>
        <position position="114"/>
    </location>
    <ligand>
        <name>Fe cation</name>
        <dbReference type="ChEBI" id="CHEBI:24875"/>
    </ligand>
</feature>
<feature type="domain" description="Gcp-like" evidence="8">
    <location>
        <begin position="26"/>
        <end position="303"/>
    </location>
</feature>
<accession>A0ABT3BPE1</accession>
<dbReference type="InterPro" id="IPR043129">
    <property type="entry name" value="ATPase_NBD"/>
</dbReference>
<keyword evidence="7" id="KW-0963">Cytoplasm</keyword>
<keyword evidence="1 7" id="KW-0808">Transferase</keyword>
<keyword evidence="2 7" id="KW-0819">tRNA processing</keyword>
<feature type="binding site" evidence="7">
    <location>
        <position position="182"/>
    </location>
    <ligand>
        <name>substrate</name>
    </ligand>
</feature>
<dbReference type="EC" id="2.3.1.234" evidence="7"/>
<evidence type="ECO:0000256" key="1">
    <source>
        <dbReference type="ARBA" id="ARBA00022679"/>
    </source>
</evidence>
<evidence type="ECO:0000256" key="4">
    <source>
        <dbReference type="ARBA" id="ARBA00023004"/>
    </source>
</evidence>
<dbReference type="PANTHER" id="PTHR11735:SF6">
    <property type="entry name" value="TRNA N6-ADENOSINE THREONYLCARBAMOYLTRANSFERASE, MITOCHONDRIAL"/>
    <property type="match status" value="1"/>
</dbReference>
<dbReference type="NCBIfam" id="TIGR03723">
    <property type="entry name" value="T6A_TsaD_YgjD"/>
    <property type="match status" value="1"/>
</dbReference>
<gene>
    <name evidence="7 9" type="primary">tsaD</name>
    <name evidence="9" type="ORF">OF365_01905</name>
</gene>
<evidence type="ECO:0000256" key="5">
    <source>
        <dbReference type="ARBA" id="ARBA00023315"/>
    </source>
</evidence>
<sequence>MPKDLYILSIETSCDETSMAVFHNQELLAHTITSSMHAQAFYGGVVPEVASRYHEHNIVPVFLQTIQEAGIAPEQLTHVAYTAFPGLPGCLHVGKVFADLISRLYKIELIPINHLHAHLFSAGINHPIKFPFLGLVVSGGETSIYLVHDYDDIQILNQTQDDAVGEVYDKIARVLDWPYPGGPIIDQHYDPSRATLKLVEPRPVAQMFSFSGIKTAFINYVHNHKQKNQLIDKITVASSLQAFLIAELIRKMKYYLEISHLDRIYLGGGVSANKLLRKEIKTLATEVYIPDLLYTTDNAAMIGIYAYFLIIHHKKSVLIKKNHDLKNSKY</sequence>
<proteinExistence type="inferred from homology"/>
<feature type="binding site" evidence="7">
    <location>
        <begin position="136"/>
        <end position="140"/>
    </location>
    <ligand>
        <name>substrate</name>
    </ligand>
</feature>
<dbReference type="PANTHER" id="PTHR11735">
    <property type="entry name" value="TRNA N6-ADENOSINE THREONYLCARBAMOYLTRANSFERASE"/>
    <property type="match status" value="1"/>
</dbReference>
<comment type="catalytic activity">
    <reaction evidence="6 7">
        <text>L-threonylcarbamoyladenylate + adenosine(37) in tRNA = N(6)-L-threonylcarbamoyladenosine(37) in tRNA + AMP + H(+)</text>
        <dbReference type="Rhea" id="RHEA:37059"/>
        <dbReference type="Rhea" id="RHEA-COMP:10162"/>
        <dbReference type="Rhea" id="RHEA-COMP:10163"/>
        <dbReference type="ChEBI" id="CHEBI:15378"/>
        <dbReference type="ChEBI" id="CHEBI:73682"/>
        <dbReference type="ChEBI" id="CHEBI:74411"/>
        <dbReference type="ChEBI" id="CHEBI:74418"/>
        <dbReference type="ChEBI" id="CHEBI:456215"/>
        <dbReference type="EC" id="2.3.1.234"/>
    </reaction>
</comment>
<keyword evidence="3 7" id="KW-0479">Metal-binding</keyword>
<organism evidence="9 10">
    <name type="scientific">Ureaplasma zalophigenitalium</name>
    <dbReference type="NCBI Taxonomy" id="907723"/>
    <lineage>
        <taxon>Bacteria</taxon>
        <taxon>Bacillati</taxon>
        <taxon>Mycoplasmatota</taxon>
        <taxon>Mycoplasmoidales</taxon>
        <taxon>Mycoplasmoidaceae</taxon>
        <taxon>Ureaplasma</taxon>
    </lineage>
</organism>
<comment type="caution">
    <text evidence="9">The sequence shown here is derived from an EMBL/GenBank/DDBJ whole genome shotgun (WGS) entry which is preliminary data.</text>
</comment>
<evidence type="ECO:0000256" key="2">
    <source>
        <dbReference type="ARBA" id="ARBA00022694"/>
    </source>
</evidence>
<keyword evidence="5 7" id="KW-0012">Acyltransferase</keyword>
<dbReference type="SUPFAM" id="SSF53067">
    <property type="entry name" value="Actin-like ATPase domain"/>
    <property type="match status" value="2"/>
</dbReference>
<dbReference type="InterPro" id="IPR017861">
    <property type="entry name" value="KAE1/TsaD"/>
</dbReference>
<dbReference type="Proteomes" id="UP001207252">
    <property type="component" value="Unassembled WGS sequence"/>
</dbReference>
<reference evidence="9 10" key="1">
    <citation type="journal article" date="2020" name="Int. J. Syst. Evol. Microbiol.">
        <title>Ureaplasma miroungigenitalium sp. nov. isolated from northern elephant seals (Mirounga angustirostris) and Ureaplasma zalophigenitalium sp. nov. isolated from California sea lions (Zalophus californianus).</title>
        <authorList>
            <person name="Volokhov D.V."/>
            <person name="Gulland F.M."/>
            <person name="Gao Y."/>
            <person name="Chizhikov V.E."/>
        </authorList>
    </citation>
    <scope>NUCLEOTIDE SEQUENCE [LARGE SCALE GENOMIC DNA]</scope>
    <source>
        <strain evidence="9 10">CSL7644-GEN</strain>
    </source>
</reference>
<protein>
    <recommendedName>
        <fullName evidence="7">tRNA N6-adenosine threonylcarbamoyltransferase</fullName>
        <ecNumber evidence="7">2.3.1.234</ecNumber>
    </recommendedName>
    <alternativeName>
        <fullName evidence="7">N6-L-threonylcarbamoyladenine synthase</fullName>
        <shortName evidence="7">t(6)A synthase</shortName>
    </alternativeName>
    <alternativeName>
        <fullName evidence="7">t(6)A37 threonylcarbamoyladenosine biosynthesis protein TsaD</fullName>
    </alternativeName>
    <alternativeName>
        <fullName evidence="7">tRNA threonylcarbamoyladenosine biosynthesis protein TsaD</fullName>
    </alternativeName>
</protein>
<dbReference type="HAMAP" id="MF_01445">
    <property type="entry name" value="TsaD"/>
    <property type="match status" value="1"/>
</dbReference>
<dbReference type="PRINTS" id="PR00789">
    <property type="entry name" value="OSIALOPTASE"/>
</dbReference>
<feature type="binding site" evidence="7">
    <location>
        <position position="186"/>
    </location>
    <ligand>
        <name>substrate</name>
    </ligand>
</feature>
<feature type="binding site" evidence="7">
    <location>
        <position position="297"/>
    </location>
    <ligand>
        <name>Fe cation</name>
        <dbReference type="ChEBI" id="CHEBI:24875"/>
    </ligand>
</feature>
<dbReference type="Pfam" id="PF00814">
    <property type="entry name" value="TsaD"/>
    <property type="match status" value="1"/>
</dbReference>
<comment type="cofactor">
    <cofactor evidence="7">
        <name>Fe(2+)</name>
        <dbReference type="ChEBI" id="CHEBI:29033"/>
    </cofactor>
    <text evidence="7">Binds 1 Fe(2+) ion per subunit.</text>
</comment>
<comment type="function">
    <text evidence="7">Required for the formation of a threonylcarbamoyl group on adenosine at position 37 (t(6)A37) in tRNAs that read codons beginning with adenine. Is involved in the transfer of the threonylcarbamoyl moiety of threonylcarbamoyl-AMP (TC-AMP) to the N6 group of A37, together with TsaE and TsaB. TsaD likely plays a direct catalytic role in this reaction.</text>
</comment>
<dbReference type="InterPro" id="IPR000905">
    <property type="entry name" value="Gcp-like_dom"/>
</dbReference>
<comment type="similarity">
    <text evidence="7">Belongs to the KAE1 / TsaD family.</text>
</comment>
<dbReference type="GO" id="GO:0061711">
    <property type="term" value="F:tRNA N(6)-L-threonylcarbamoyladenine synthase activity"/>
    <property type="evidence" value="ECO:0007669"/>
    <property type="project" value="UniProtKB-EC"/>
</dbReference>
<evidence type="ECO:0000256" key="6">
    <source>
        <dbReference type="ARBA" id="ARBA00048117"/>
    </source>
</evidence>
<dbReference type="NCBIfam" id="TIGR00329">
    <property type="entry name" value="gcp_kae1"/>
    <property type="match status" value="1"/>
</dbReference>
<evidence type="ECO:0000313" key="10">
    <source>
        <dbReference type="Proteomes" id="UP001207252"/>
    </source>
</evidence>
<feature type="binding site" evidence="7">
    <location>
        <position position="273"/>
    </location>
    <ligand>
        <name>substrate</name>
    </ligand>
</feature>
<evidence type="ECO:0000313" key="9">
    <source>
        <dbReference type="EMBL" id="MCV3754119.1"/>
    </source>
</evidence>
<evidence type="ECO:0000259" key="8">
    <source>
        <dbReference type="Pfam" id="PF00814"/>
    </source>
</evidence>
<name>A0ABT3BPE1_9BACT</name>
<comment type="subcellular location">
    <subcellularLocation>
        <location evidence="7">Cytoplasm</location>
    </subcellularLocation>
</comment>
<feature type="binding site" evidence="7">
    <location>
        <position position="169"/>
    </location>
    <ligand>
        <name>substrate</name>
    </ligand>
</feature>
<keyword evidence="4 7" id="KW-0408">Iron</keyword>
<feature type="binding site" evidence="7">
    <location>
        <position position="118"/>
    </location>
    <ligand>
        <name>Fe cation</name>
        <dbReference type="ChEBI" id="CHEBI:24875"/>
    </ligand>
</feature>
<dbReference type="EMBL" id="JAOXHJ010000003">
    <property type="protein sequence ID" value="MCV3754119.1"/>
    <property type="molecule type" value="Genomic_DNA"/>
</dbReference>
<keyword evidence="10" id="KW-1185">Reference proteome</keyword>